<feature type="domain" description="GH15-like" evidence="1">
    <location>
        <begin position="284"/>
        <end position="346"/>
    </location>
</feature>
<organism evidence="3 4">
    <name type="scientific">Acidihalobacter yilgarnensis</name>
    <dbReference type="NCBI Taxonomy" id="2819280"/>
    <lineage>
        <taxon>Bacteria</taxon>
        <taxon>Pseudomonadati</taxon>
        <taxon>Pseudomonadota</taxon>
        <taxon>Gammaproteobacteria</taxon>
        <taxon>Chromatiales</taxon>
        <taxon>Ectothiorhodospiraceae</taxon>
        <taxon>Acidihalobacter</taxon>
    </lineage>
</organism>
<dbReference type="InterPro" id="IPR011013">
    <property type="entry name" value="Gal_mutarotase_sf_dom"/>
</dbReference>
<dbReference type="Pfam" id="PF00723">
    <property type="entry name" value="Glyco_hydro_15"/>
    <property type="match status" value="2"/>
</dbReference>
<dbReference type="Gene3D" id="1.50.10.10">
    <property type="match status" value="1"/>
</dbReference>
<sequence length="817" mass="90748">MSEPPGGPGIPATWSASRKDMIGCALGSPRLWYTLGQGIVNEVYYPRVDIPQIRDLGFMIADDEGFWVEIKQHDNYEIASCGAGAPVVTLIHRHPRFTLRIGVCPDPRRDVLMLEVALEGDPGLRPYVLLAPRLGGSDNHNEAWYDEYHGRRVLWANQGPFALALVARDERGNDAFVRGAVGYVGENDGWQDFSRHGSMRWAYTHAGPGNVALTGELPRHAVLALGFGSGRRSAATLAFASLSHSYARVVEHCCAQWDAWHQVWEAQFPEVNTLEPELFNLLRTSAMVVKVHEDKTYPGAVVASLSIPWGETREREGGYHLVWPRDLVETAGALLTLGAHEDARANLRYLIANQHADGHWNQNQWLGGRAYWQGLQLDETAFPILLAGALDEHEALGDIRPQDMIRRALGFIALNGPVSDQDRWEEDCGLSPFTLAVMVASLVVGAEYLPPAERDLALTLADSWNAQIEDWTVAHDSELGRNHGIAAHYVRVGPRGVLQHREAMREAIIVNNRDPQPTLTADGHVSLDFLQLVRYGLRRADDPLIRDSLQLADRLLRIETPQGPAWYRYNEDGYGEHADGSPFDGTGKGRPWPLLAGERGHYELANGGDPSALLHTMAASASPGGMLPEQIWDDTARPDWGLVPYRPTGSAMPLAWAHAEFIKLAAARARGRPVDRPGPVWARYQGVRAHSDIRFWTLSAPIGRIPPGCRLKLLLSHDTTLIWSHHDWAHAHHSPVGKPLLDLPYRSRLDVTARGNLALLPALDRWLPEYTGIPYRVHLRLRSPQSQCSEEKLLWPHPTITCAGICDSCCHSPYCMP</sequence>
<name>A0A1D8IN68_9GAMM</name>
<accession>A0A1D8IN68</accession>
<dbReference type="GO" id="GO:0005975">
    <property type="term" value="P:carbohydrate metabolic process"/>
    <property type="evidence" value="ECO:0007669"/>
    <property type="project" value="InterPro"/>
</dbReference>
<dbReference type="InterPro" id="IPR014718">
    <property type="entry name" value="GH-type_carb-bd"/>
</dbReference>
<dbReference type="PANTHER" id="PTHR31616:SF0">
    <property type="entry name" value="GLUCAN 1,4-ALPHA-GLUCOSIDASE"/>
    <property type="match status" value="1"/>
</dbReference>
<dbReference type="PANTHER" id="PTHR31616">
    <property type="entry name" value="TREHALASE"/>
    <property type="match status" value="1"/>
</dbReference>
<dbReference type="InterPro" id="IPR012341">
    <property type="entry name" value="6hp_glycosidase-like_sf"/>
</dbReference>
<evidence type="ECO:0000313" key="4">
    <source>
        <dbReference type="Proteomes" id="UP000095401"/>
    </source>
</evidence>
<dbReference type="EMBL" id="CP017415">
    <property type="protein sequence ID" value="AOU97912.1"/>
    <property type="molecule type" value="Genomic_DNA"/>
</dbReference>
<evidence type="ECO:0000313" key="3">
    <source>
        <dbReference type="EMBL" id="AOU97912.1"/>
    </source>
</evidence>
<keyword evidence="4" id="KW-1185">Reference proteome</keyword>
<dbReference type="RefSeq" id="WP_070078288.1">
    <property type="nucleotide sequence ID" value="NZ_CP017415.1"/>
</dbReference>
<proteinExistence type="predicted"/>
<dbReference type="Gene3D" id="2.70.98.10">
    <property type="match status" value="1"/>
</dbReference>
<reference evidence="4" key="1">
    <citation type="submission" date="2016-09" db="EMBL/GenBank/DDBJ databases">
        <title>Acidihalobacter prosperus F5.</title>
        <authorList>
            <person name="Khaleque H.N."/>
            <person name="Ramsay J.P."/>
            <person name="Kaksonen A.H."/>
            <person name="Boxall N.J."/>
            <person name="Watkin E.L.J."/>
        </authorList>
    </citation>
    <scope>NUCLEOTIDE SEQUENCE [LARGE SCALE GENOMIC DNA]</scope>
    <source>
        <strain evidence="4">F5</strain>
    </source>
</reference>
<feature type="domain" description="Glucodextranase N-terminal" evidence="2">
    <location>
        <begin position="5"/>
        <end position="261"/>
    </location>
</feature>
<dbReference type="GO" id="GO:0004553">
    <property type="term" value="F:hydrolase activity, hydrolyzing O-glycosyl compounds"/>
    <property type="evidence" value="ECO:0007669"/>
    <property type="project" value="TreeGrafter"/>
</dbReference>
<dbReference type="Proteomes" id="UP000095401">
    <property type="component" value="Chromosome"/>
</dbReference>
<feature type="domain" description="GH15-like" evidence="1">
    <location>
        <begin position="357"/>
        <end position="665"/>
    </location>
</feature>
<dbReference type="GO" id="GO:0030246">
    <property type="term" value="F:carbohydrate binding"/>
    <property type="evidence" value="ECO:0007669"/>
    <property type="project" value="InterPro"/>
</dbReference>
<dbReference type="AlphaFoldDB" id="A0A1D8IN68"/>
<dbReference type="SUPFAM" id="SSF48208">
    <property type="entry name" value="Six-hairpin glycosidases"/>
    <property type="match status" value="1"/>
</dbReference>
<dbReference type="Pfam" id="PF09137">
    <property type="entry name" value="Glucodextran_N"/>
    <property type="match status" value="1"/>
</dbReference>
<dbReference type="SUPFAM" id="SSF74650">
    <property type="entry name" value="Galactose mutarotase-like"/>
    <property type="match status" value="1"/>
</dbReference>
<evidence type="ECO:0000259" key="1">
    <source>
        <dbReference type="Pfam" id="PF00723"/>
    </source>
</evidence>
<evidence type="ECO:0000259" key="2">
    <source>
        <dbReference type="Pfam" id="PF09137"/>
    </source>
</evidence>
<evidence type="ECO:0008006" key="5">
    <source>
        <dbReference type="Google" id="ProtNLM"/>
    </source>
</evidence>
<dbReference type="InterPro" id="IPR008928">
    <property type="entry name" value="6-hairpin_glycosidase_sf"/>
</dbReference>
<dbReference type="KEGG" id="aprs:BI364_07990"/>
<dbReference type="GO" id="GO:0016757">
    <property type="term" value="F:glycosyltransferase activity"/>
    <property type="evidence" value="ECO:0007669"/>
    <property type="project" value="UniProtKB-ARBA"/>
</dbReference>
<gene>
    <name evidence="3" type="ORF">BI364_07990</name>
</gene>
<dbReference type="InterPro" id="IPR015220">
    <property type="entry name" value="Glucodextranase_N"/>
</dbReference>
<dbReference type="CDD" id="cd07430">
    <property type="entry name" value="GH15_N"/>
    <property type="match status" value="1"/>
</dbReference>
<protein>
    <recommendedName>
        <fullName evidence="5">Glucan 1,4-alpha-glucosidase</fullName>
    </recommendedName>
</protein>
<dbReference type="InterPro" id="IPR011613">
    <property type="entry name" value="GH15-like"/>
</dbReference>